<evidence type="ECO:0000313" key="1">
    <source>
        <dbReference type="EMBL" id="RNA06390.1"/>
    </source>
</evidence>
<sequence length="170" mass="19724">MHSASNVLGDRIWYLKPAHKRGVSKKLSGLWIGPYTILSKQGEHNYLIRPDVNGKKRLGHVNNLKRCFSPAENVSFCASPNEAFVKQKENFTIVATIAKPGAEEEVRNEDSYWLDDQYLNLNWDDSEDKLSESDLEPNYYLKAQKKMEFACFQLLIEIRVDYLKDNHEEK</sequence>
<proteinExistence type="predicted"/>
<gene>
    <name evidence="1" type="ORF">BpHYR1_015162</name>
</gene>
<accession>A0A3M7Q4S0</accession>
<keyword evidence="2" id="KW-1185">Reference proteome</keyword>
<organism evidence="1 2">
    <name type="scientific">Brachionus plicatilis</name>
    <name type="common">Marine rotifer</name>
    <name type="synonym">Brachionus muelleri</name>
    <dbReference type="NCBI Taxonomy" id="10195"/>
    <lineage>
        <taxon>Eukaryota</taxon>
        <taxon>Metazoa</taxon>
        <taxon>Spiralia</taxon>
        <taxon>Gnathifera</taxon>
        <taxon>Rotifera</taxon>
        <taxon>Eurotatoria</taxon>
        <taxon>Monogononta</taxon>
        <taxon>Pseudotrocha</taxon>
        <taxon>Ploima</taxon>
        <taxon>Brachionidae</taxon>
        <taxon>Brachionus</taxon>
    </lineage>
</organism>
<dbReference type="OrthoDB" id="6768976at2759"/>
<evidence type="ECO:0000313" key="2">
    <source>
        <dbReference type="Proteomes" id="UP000276133"/>
    </source>
</evidence>
<reference evidence="1 2" key="1">
    <citation type="journal article" date="2018" name="Sci. Rep.">
        <title>Genomic signatures of local adaptation to the degree of environmental predictability in rotifers.</title>
        <authorList>
            <person name="Franch-Gras L."/>
            <person name="Hahn C."/>
            <person name="Garcia-Roger E.M."/>
            <person name="Carmona M.J."/>
            <person name="Serra M."/>
            <person name="Gomez A."/>
        </authorList>
    </citation>
    <scope>NUCLEOTIDE SEQUENCE [LARGE SCALE GENOMIC DNA]</scope>
    <source>
        <strain evidence="1">HYR1</strain>
    </source>
</reference>
<dbReference type="Proteomes" id="UP000276133">
    <property type="component" value="Unassembled WGS sequence"/>
</dbReference>
<dbReference type="AlphaFoldDB" id="A0A3M7Q4S0"/>
<protein>
    <submittedName>
        <fullName evidence="1">Uncharacterized protein</fullName>
    </submittedName>
</protein>
<name>A0A3M7Q4S0_BRAPC</name>
<comment type="caution">
    <text evidence="1">The sequence shown here is derived from an EMBL/GenBank/DDBJ whole genome shotgun (WGS) entry which is preliminary data.</text>
</comment>
<dbReference type="EMBL" id="REGN01007412">
    <property type="protein sequence ID" value="RNA06390.1"/>
    <property type="molecule type" value="Genomic_DNA"/>
</dbReference>